<dbReference type="PANTHER" id="PTHR34047:SF8">
    <property type="entry name" value="PROTEIN YKFC"/>
    <property type="match status" value="1"/>
</dbReference>
<dbReference type="Pfam" id="PF08388">
    <property type="entry name" value="GIIM"/>
    <property type="match status" value="1"/>
</dbReference>
<dbReference type="InterPro" id="IPR000477">
    <property type="entry name" value="RT_dom"/>
</dbReference>
<evidence type="ECO:0000259" key="1">
    <source>
        <dbReference type="PROSITE" id="PS50878"/>
    </source>
</evidence>
<dbReference type="SUPFAM" id="SSF56672">
    <property type="entry name" value="DNA/RNA polymerases"/>
    <property type="match status" value="1"/>
</dbReference>
<comment type="caution">
    <text evidence="2">The sequence shown here is derived from an EMBL/GenBank/DDBJ whole genome shotgun (WGS) entry which is preliminary data.</text>
</comment>
<dbReference type="Pfam" id="PF01844">
    <property type="entry name" value="HNH"/>
    <property type="match status" value="1"/>
</dbReference>
<dbReference type="InterPro" id="IPR002711">
    <property type="entry name" value="HNH"/>
</dbReference>
<evidence type="ECO:0000313" key="2">
    <source>
        <dbReference type="EMBL" id="MDB7909010.1"/>
    </source>
</evidence>
<dbReference type="Pfam" id="PF00078">
    <property type="entry name" value="RVT_1"/>
    <property type="match status" value="1"/>
</dbReference>
<dbReference type="InterPro" id="IPR043502">
    <property type="entry name" value="DNA/RNA_pol_sf"/>
</dbReference>
<evidence type="ECO:0000313" key="3">
    <source>
        <dbReference type="Proteomes" id="UP001211006"/>
    </source>
</evidence>
<gene>
    <name evidence="2" type="primary">ltrA</name>
    <name evidence="2" type="ORF">PND83_23855</name>
</gene>
<dbReference type="Gene3D" id="1.10.30.50">
    <property type="match status" value="1"/>
</dbReference>
<dbReference type="EC" id="2.7.7.49" evidence="2"/>
<dbReference type="InterPro" id="IPR030931">
    <property type="entry name" value="Group_II_RT_mat"/>
</dbReference>
<sequence>MNGNCSTTKRKRSERLPNAAKLAFQWNHVDWKKAEAEVNRLQARIAKATKEKKWNTVKRLQYLLTHSYYAKLLAVQKVTTNKGKNTPGIDKQRWSTPAQKMWAVLSLTDKNYKASPLRRVYIDKKNKKAKRPLGIPTMYDRAMQALYALALDPVAETAADPRSFGFRKGRCCQDACEYIFADMSRRNVSPQWVLEGDIKGCFDHISHQWLIDNIPMDKSILKQFLKAGFVFQGELFPTEAGTPQGGIISPILANMALDGMQKLLSDRFHTNRLGKVDNRFRNAHKVNLVRYADDFIVTAATKEIAEEAKELIRDFLKTRGLELSEEKTLITHIDDGFDMLGWTFRKFNGKLIVKPSKKSLKAFTASLSETILGRGKAWKQNLLIEKLNQQIRGWTNYHRSVCASEAFTHIDYVLYELLWRWAKRRHPHKGKWWVSTNYWHRRGNRNWVFSTEDKELLRVDHIPIIRHTKVRMDANPYLEPEYFHARQFSRGMKRFTGRFKQIWKNQNGCCHHCGLPMDIQDEREIFFKVPKSKGGKEEVRNMAYVHKYCNQLYFERRAKA</sequence>
<dbReference type="NCBIfam" id="TIGR04416">
    <property type="entry name" value="group_II_RT_mat"/>
    <property type="match status" value="1"/>
</dbReference>
<dbReference type="GO" id="GO:0003676">
    <property type="term" value="F:nucleic acid binding"/>
    <property type="evidence" value="ECO:0007669"/>
    <property type="project" value="InterPro"/>
</dbReference>
<dbReference type="PROSITE" id="PS50878">
    <property type="entry name" value="RT_POL"/>
    <property type="match status" value="1"/>
</dbReference>
<dbReference type="InterPro" id="IPR051083">
    <property type="entry name" value="GrpII_Intron_Splice-Mob/Def"/>
</dbReference>
<keyword evidence="2" id="KW-0548">Nucleotidyltransferase</keyword>
<protein>
    <submittedName>
        <fullName evidence="2">Group II intron reverse transcriptase/maturase</fullName>
        <ecNumber evidence="2">2.7.7.49</ecNumber>
    </submittedName>
</protein>
<feature type="domain" description="Reverse transcriptase" evidence="1">
    <location>
        <begin position="103"/>
        <end position="344"/>
    </location>
</feature>
<dbReference type="EMBL" id="JAQLWO010000068">
    <property type="protein sequence ID" value="MDB7909010.1"/>
    <property type="molecule type" value="Genomic_DNA"/>
</dbReference>
<reference evidence="2" key="1">
    <citation type="submission" date="2023-01" db="EMBL/GenBank/DDBJ databases">
        <title>Human gut microbiome strain richness.</title>
        <authorList>
            <person name="Chen-Liaw A."/>
        </authorList>
    </citation>
    <scope>NUCLEOTIDE SEQUENCE</scope>
    <source>
        <strain evidence="2">2225st1_A6_2225SCRN_200828</strain>
    </source>
</reference>
<dbReference type="RefSeq" id="WP_024724747.1">
    <property type="nucleotide sequence ID" value="NZ_BAABZG010000001.1"/>
</dbReference>
<dbReference type="Pfam" id="PF13655">
    <property type="entry name" value="RVT_N"/>
    <property type="match status" value="1"/>
</dbReference>
<dbReference type="GO" id="GO:0008270">
    <property type="term" value="F:zinc ion binding"/>
    <property type="evidence" value="ECO:0007669"/>
    <property type="project" value="InterPro"/>
</dbReference>
<organism evidence="2 3">
    <name type="scientific">Flavonifractor plautii</name>
    <name type="common">Fusobacterium plautii</name>
    <dbReference type="NCBI Taxonomy" id="292800"/>
    <lineage>
        <taxon>Bacteria</taxon>
        <taxon>Bacillati</taxon>
        <taxon>Bacillota</taxon>
        <taxon>Clostridia</taxon>
        <taxon>Eubacteriales</taxon>
        <taxon>Oscillospiraceae</taxon>
        <taxon>Flavonifractor</taxon>
    </lineage>
</organism>
<keyword evidence="2" id="KW-0695">RNA-directed DNA polymerase</keyword>
<dbReference type="AlphaFoldDB" id="A0AAW6CA71"/>
<accession>A0AAW6CA71</accession>
<dbReference type="InterPro" id="IPR025960">
    <property type="entry name" value="RVT_N"/>
</dbReference>
<dbReference type="InterPro" id="IPR013597">
    <property type="entry name" value="Mat_intron_G2"/>
</dbReference>
<dbReference type="PANTHER" id="PTHR34047">
    <property type="entry name" value="NUCLEAR INTRON MATURASE 1, MITOCHONDRIAL-RELATED"/>
    <property type="match status" value="1"/>
</dbReference>
<dbReference type="GO" id="GO:0004519">
    <property type="term" value="F:endonuclease activity"/>
    <property type="evidence" value="ECO:0007669"/>
    <property type="project" value="InterPro"/>
</dbReference>
<keyword evidence="2" id="KW-0808">Transferase</keyword>
<name>A0AAW6CA71_FLAPL</name>
<proteinExistence type="predicted"/>
<dbReference type="CDD" id="cd01651">
    <property type="entry name" value="RT_G2_intron"/>
    <property type="match status" value="1"/>
</dbReference>
<dbReference type="Proteomes" id="UP001211006">
    <property type="component" value="Unassembled WGS sequence"/>
</dbReference>
<dbReference type="GO" id="GO:0003964">
    <property type="term" value="F:RNA-directed DNA polymerase activity"/>
    <property type="evidence" value="ECO:0007669"/>
    <property type="project" value="UniProtKB-KW"/>
</dbReference>